<sequence length="490" mass="56910">MKRKCICELCTCGRHRCPHLPTVIYEKINKPCLITEYVEKYTSYGYIRPRESYKPREEYQRHEGKMQSMTTFRADYTPHDNQPRPCRLSEEFKHSHGVMNLNTTYKRDFNIHPIQPVAPARPLEQINNSTAKMETIPTYKDHFKQWELPKRETSKPEYTFKVPSVKFANKTTSHDDYSFKVPIPKESVRPPNSARVSNVPFDDMTNYRQHFVPYTYEPRKRHEHEQYKRNDEPFDDLTTHRRDFKGQTGELTVPIRPSCIKPDSDPQFCDLTEFRDKYQTWAVDRPAMHKAVEYVPPGGTINLSTTTHTDYVEHKVQPLVPARPLPQRSRLNISFEGQSTMKADYKPWDSVREPMIKPRQELQKATGQLDDMTTFRAHYVPHPINLVHSFKPRNSYNPNIVPLDNGTTYQFSFTPKPVQLCPASFAVPPGYEYVETDPQGHKLYCPVSEKENVQPKSLNTSTELVPNIHGHEKPANDLKTGFPTNGIAAA</sequence>
<reference evidence="3 4" key="1">
    <citation type="journal article" date="2018" name="Nat. Ecol. Evol.">
        <title>Shark genomes provide insights into elasmobranch evolution and the origin of vertebrates.</title>
        <authorList>
            <person name="Hara Y"/>
            <person name="Yamaguchi K"/>
            <person name="Onimaru K"/>
            <person name="Kadota M"/>
            <person name="Koyanagi M"/>
            <person name="Keeley SD"/>
            <person name="Tatsumi K"/>
            <person name="Tanaka K"/>
            <person name="Motone F"/>
            <person name="Kageyama Y"/>
            <person name="Nozu R"/>
            <person name="Adachi N"/>
            <person name="Nishimura O"/>
            <person name="Nakagawa R"/>
            <person name="Tanegashima C"/>
            <person name="Kiyatake I"/>
            <person name="Matsumoto R"/>
            <person name="Murakumo K"/>
            <person name="Nishida K"/>
            <person name="Terakita A"/>
            <person name="Kuratani S"/>
            <person name="Sato K"/>
            <person name="Hyodo S Kuraku.S."/>
        </authorList>
    </citation>
    <scope>NUCLEOTIDE SEQUENCE [LARGE SCALE GENOMIC DNA]</scope>
</reference>
<dbReference type="EMBL" id="BEZZ01000019">
    <property type="protein sequence ID" value="GCC22908.1"/>
    <property type="molecule type" value="Genomic_DNA"/>
</dbReference>
<dbReference type="Pfam" id="PF05217">
    <property type="entry name" value="SAXO1-2"/>
    <property type="match status" value="1"/>
</dbReference>
<dbReference type="GO" id="GO:0005879">
    <property type="term" value="C:axonemal microtubule"/>
    <property type="evidence" value="ECO:0007669"/>
    <property type="project" value="TreeGrafter"/>
</dbReference>
<feature type="region of interest" description="Disordered" evidence="2">
    <location>
        <begin position="466"/>
        <end position="490"/>
    </location>
</feature>
<proteinExistence type="inferred from homology"/>
<keyword evidence="4" id="KW-1185">Reference proteome</keyword>
<dbReference type="GO" id="GO:0008017">
    <property type="term" value="F:microtubule binding"/>
    <property type="evidence" value="ECO:0007669"/>
    <property type="project" value="InterPro"/>
</dbReference>
<organism evidence="3 4">
    <name type="scientific">Chiloscyllium punctatum</name>
    <name type="common">Brownbanded bambooshark</name>
    <name type="synonym">Hemiscyllium punctatum</name>
    <dbReference type="NCBI Taxonomy" id="137246"/>
    <lineage>
        <taxon>Eukaryota</taxon>
        <taxon>Metazoa</taxon>
        <taxon>Chordata</taxon>
        <taxon>Craniata</taxon>
        <taxon>Vertebrata</taxon>
        <taxon>Chondrichthyes</taxon>
        <taxon>Elasmobranchii</taxon>
        <taxon>Galeomorphii</taxon>
        <taxon>Galeoidea</taxon>
        <taxon>Orectolobiformes</taxon>
        <taxon>Hemiscylliidae</taxon>
        <taxon>Chiloscyllium</taxon>
    </lineage>
</organism>
<dbReference type="STRING" id="137246.A0A401RXU2"/>
<dbReference type="OrthoDB" id="365640at2759"/>
<dbReference type="InterPro" id="IPR033336">
    <property type="entry name" value="SAXO1/2"/>
</dbReference>
<evidence type="ECO:0000256" key="1">
    <source>
        <dbReference type="ARBA" id="ARBA00008738"/>
    </source>
</evidence>
<evidence type="ECO:0000313" key="4">
    <source>
        <dbReference type="Proteomes" id="UP000287033"/>
    </source>
</evidence>
<gene>
    <name evidence="3" type="ORF">chiPu_0001299</name>
</gene>
<dbReference type="GO" id="GO:0036126">
    <property type="term" value="C:sperm flagellum"/>
    <property type="evidence" value="ECO:0007669"/>
    <property type="project" value="TreeGrafter"/>
</dbReference>
<dbReference type="GO" id="GO:0005814">
    <property type="term" value="C:centriole"/>
    <property type="evidence" value="ECO:0007669"/>
    <property type="project" value="TreeGrafter"/>
</dbReference>
<dbReference type="PANTHER" id="PTHR31516">
    <property type="entry name" value="STABILIZER OF AXONEMAL MICROTUBULES 2"/>
    <property type="match status" value="1"/>
</dbReference>
<evidence type="ECO:0000256" key="2">
    <source>
        <dbReference type="SAM" id="MobiDB-lite"/>
    </source>
</evidence>
<accession>A0A401RXU2</accession>
<evidence type="ECO:0008006" key="5">
    <source>
        <dbReference type="Google" id="ProtNLM"/>
    </source>
</evidence>
<dbReference type="Proteomes" id="UP000287033">
    <property type="component" value="Unassembled WGS sequence"/>
</dbReference>
<dbReference type="OMA" id="HVDICPA"/>
<protein>
    <recommendedName>
        <fullName evidence="5">Stabilizer of axonemal microtubules 2</fullName>
    </recommendedName>
</protein>
<dbReference type="AlphaFoldDB" id="A0A401RXU2"/>
<comment type="similarity">
    <text evidence="1">Belongs to the FAM154 family.</text>
</comment>
<name>A0A401RXU2_CHIPU</name>
<evidence type="ECO:0000313" key="3">
    <source>
        <dbReference type="EMBL" id="GCC22908.1"/>
    </source>
</evidence>
<comment type="caution">
    <text evidence="3">The sequence shown here is derived from an EMBL/GenBank/DDBJ whole genome shotgun (WGS) entry which is preliminary data.</text>
</comment>
<dbReference type="GO" id="GO:0036064">
    <property type="term" value="C:ciliary basal body"/>
    <property type="evidence" value="ECO:0007669"/>
    <property type="project" value="TreeGrafter"/>
</dbReference>
<dbReference type="PANTHER" id="PTHR31516:SF17">
    <property type="entry name" value="STABILIZER OF AXONEMAL MICROTUBULES 2"/>
    <property type="match status" value="1"/>
</dbReference>